<accession>A0AAU7QIV4</accession>
<feature type="transmembrane region" description="Helical" evidence="1">
    <location>
        <begin position="325"/>
        <end position="344"/>
    </location>
</feature>
<keyword evidence="1" id="KW-0812">Transmembrane</keyword>
<feature type="transmembrane region" description="Helical" evidence="1">
    <location>
        <begin position="380"/>
        <end position="400"/>
    </location>
</feature>
<reference evidence="2" key="1">
    <citation type="submission" date="2024-06" db="EMBL/GenBank/DDBJ databases">
        <authorList>
            <person name="Sun Y."/>
        </authorList>
    </citation>
    <scope>NUCLEOTIDE SEQUENCE</scope>
    <source>
        <strain evidence="2">IGA1.0</strain>
    </source>
</reference>
<dbReference type="AlphaFoldDB" id="A0AAU7QIV4"/>
<name>A0AAU7QIV4_9GAMM</name>
<evidence type="ECO:0000313" key="2">
    <source>
        <dbReference type="EMBL" id="XBS89559.1"/>
    </source>
</evidence>
<feature type="transmembrane region" description="Helical" evidence="1">
    <location>
        <begin position="165"/>
        <end position="185"/>
    </location>
</feature>
<dbReference type="InterPro" id="IPR010266">
    <property type="entry name" value="NnrS"/>
</dbReference>
<keyword evidence="1" id="KW-0472">Membrane</keyword>
<feature type="transmembrane region" description="Helical" evidence="1">
    <location>
        <begin position="285"/>
        <end position="305"/>
    </location>
</feature>
<keyword evidence="1" id="KW-1133">Transmembrane helix</keyword>
<feature type="transmembrane region" description="Helical" evidence="1">
    <location>
        <begin position="356"/>
        <end position="374"/>
    </location>
</feature>
<feature type="transmembrane region" description="Helical" evidence="1">
    <location>
        <begin position="191"/>
        <end position="212"/>
    </location>
</feature>
<feature type="transmembrane region" description="Helical" evidence="1">
    <location>
        <begin position="29"/>
        <end position="46"/>
    </location>
</feature>
<feature type="transmembrane region" description="Helical" evidence="1">
    <location>
        <begin position="66"/>
        <end position="90"/>
    </location>
</feature>
<evidence type="ECO:0000256" key="1">
    <source>
        <dbReference type="SAM" id="Phobius"/>
    </source>
</evidence>
<dbReference type="RefSeq" id="WP_007808208.1">
    <property type="nucleotide sequence ID" value="NZ_CP157948.1"/>
</dbReference>
<proteinExistence type="predicted"/>
<feature type="transmembrane region" description="Helical" evidence="1">
    <location>
        <begin position="128"/>
        <end position="153"/>
    </location>
</feature>
<dbReference type="Pfam" id="PF05940">
    <property type="entry name" value="NnrS"/>
    <property type="match status" value="1"/>
</dbReference>
<sequence length="416" mass="45681">MSDSPSAGNTPPAFAEAARLLATAPHRPLFLAGTVAVLLSMAWWAVELTWMRFGLAGWPQPTIPPGWAHAMLIQYGLFPLFMFGFLMTTFPKWLGRPDLPRTRFLPVAGAVFGGYVLANAGLLDLGWLLKLGIAVMLAGYLLGVVTLAGVLRASVAERKGHARSCLAALCLGTLGLAIFLAYLFGAPAECALLAIKLGTFGLLLPIYFSVMHRMLPFFTGNMVKGYDVIRPDWSMPVVWVLLLAHLLLDWRGVLDWLWVVDIPLALVFAWHSLRWRPWKAMHPGILAVLHLAFAWLPVAFALFAIQDVVHALSGQLILGRAPLHALGIGFFGSMLVAMVTRVTQGHSGRPMQMGKVAWLCFALLQVVTLLRIRAELGGDVYLWLVMAAYGWLLAFLPWVLRSAWIYLTPRADGKPG</sequence>
<gene>
    <name evidence="2" type="ORF">ABNK63_14325</name>
</gene>
<dbReference type="EMBL" id="CP157948">
    <property type="protein sequence ID" value="XBS89559.1"/>
    <property type="molecule type" value="Genomic_DNA"/>
</dbReference>
<protein>
    <submittedName>
        <fullName evidence="2">NnrS family protein</fullName>
    </submittedName>
</protein>
<organism evidence="2">
    <name type="scientific">Rhodanobacter sp. IGA1.0</name>
    <dbReference type="NCBI Taxonomy" id="3158582"/>
    <lineage>
        <taxon>Bacteria</taxon>
        <taxon>Pseudomonadati</taxon>
        <taxon>Pseudomonadota</taxon>
        <taxon>Gammaproteobacteria</taxon>
        <taxon>Lysobacterales</taxon>
        <taxon>Rhodanobacteraceae</taxon>
        <taxon>Rhodanobacter</taxon>
    </lineage>
</organism>
<feature type="transmembrane region" description="Helical" evidence="1">
    <location>
        <begin position="102"/>
        <end position="122"/>
    </location>
</feature>